<dbReference type="AlphaFoldDB" id="A0A3B1AGH8"/>
<proteinExistence type="predicted"/>
<reference evidence="2" key="1">
    <citation type="submission" date="2018-06" db="EMBL/GenBank/DDBJ databases">
        <authorList>
            <person name="Zhirakovskaya E."/>
        </authorList>
    </citation>
    <scope>NUCLEOTIDE SEQUENCE</scope>
</reference>
<evidence type="ECO:0000313" key="2">
    <source>
        <dbReference type="EMBL" id="VAX00761.1"/>
    </source>
</evidence>
<dbReference type="EMBL" id="UOFR01000078">
    <property type="protein sequence ID" value="VAX00761.1"/>
    <property type="molecule type" value="Genomic_DNA"/>
</dbReference>
<feature type="non-terminal residue" evidence="2">
    <location>
        <position position="1"/>
    </location>
</feature>
<keyword evidence="1" id="KW-0812">Transmembrane</keyword>
<feature type="transmembrane region" description="Helical" evidence="1">
    <location>
        <begin position="12"/>
        <end position="32"/>
    </location>
</feature>
<accession>A0A3B1AGH8</accession>
<name>A0A3B1AGH8_9ZZZZ</name>
<organism evidence="2">
    <name type="scientific">hydrothermal vent metagenome</name>
    <dbReference type="NCBI Taxonomy" id="652676"/>
    <lineage>
        <taxon>unclassified sequences</taxon>
        <taxon>metagenomes</taxon>
        <taxon>ecological metagenomes</taxon>
    </lineage>
</organism>
<evidence type="ECO:0000256" key="1">
    <source>
        <dbReference type="SAM" id="Phobius"/>
    </source>
</evidence>
<keyword evidence="1" id="KW-0472">Membrane</keyword>
<keyword evidence="1" id="KW-1133">Transmembrane helix</keyword>
<protein>
    <submittedName>
        <fullName evidence="2">Uncharacterized protein</fullName>
    </submittedName>
</protein>
<gene>
    <name evidence="2" type="ORF">MNBD_GAMMA21-291</name>
</gene>
<sequence length="43" mass="4770">FIGLLSLNVDITISAIIAGAGIFILRLLAIYFDISLPRFRFKS</sequence>